<evidence type="ECO:0000313" key="3">
    <source>
        <dbReference type="Proteomes" id="UP000244193"/>
    </source>
</evidence>
<dbReference type="Proteomes" id="UP000244193">
    <property type="component" value="Chromosome"/>
</dbReference>
<dbReference type="AlphaFoldDB" id="A0A2S0RIS3"/>
<gene>
    <name evidence="2" type="ORF">HYN48_11280</name>
</gene>
<proteinExistence type="predicted"/>
<feature type="transmembrane region" description="Helical" evidence="1">
    <location>
        <begin position="113"/>
        <end position="132"/>
    </location>
</feature>
<sequence length="305" mass="36140">MTQTDPFQELKKEVLLEYTRHYPYFQGSWKNFSSQDIQNLILLVEQQLRERISEKWIYTHLKPETNDKLPRKDMLDIMCRFVGYSGWDEFRLKDLSAVELKADRTQIWKKRGVAMSILVALLIIAGFSIYFYPRDQKTHTIELKDEFTKKNVKSEDVRVYQLEDNKKIPLVIKDEKVEVRVNKGKSTKIVIESPYYKNKTVEISQPEQKQTEVLMKPDDYAMMLKAFMLSDVKDWQTRKAQLDKILADDVEVLLMLRDNLGTEYLNKQEFSGKLIVPTDAVRKMKIVEVNNDKDNRINFIRIIQE</sequence>
<keyword evidence="1" id="KW-0472">Membrane</keyword>
<accession>A0A2S0RIS3</accession>
<keyword evidence="1" id="KW-1133">Transmembrane helix</keyword>
<keyword evidence="1" id="KW-0812">Transmembrane</keyword>
<dbReference type="EMBL" id="CP028811">
    <property type="protein sequence ID" value="AWA30622.1"/>
    <property type="molecule type" value="Genomic_DNA"/>
</dbReference>
<dbReference type="KEGG" id="fmg:HYN48_11280"/>
<keyword evidence="3" id="KW-1185">Reference proteome</keyword>
<evidence type="ECO:0000313" key="2">
    <source>
        <dbReference type="EMBL" id="AWA30622.1"/>
    </source>
</evidence>
<name>A0A2S0RIS3_9FLAO</name>
<reference evidence="2 3" key="1">
    <citation type="submission" date="2018-04" db="EMBL/GenBank/DDBJ databases">
        <title>Genome sequencing of Flavobacterium sp. HYN0048.</title>
        <authorList>
            <person name="Yi H."/>
            <person name="Baek C."/>
        </authorList>
    </citation>
    <scope>NUCLEOTIDE SEQUENCE [LARGE SCALE GENOMIC DNA]</scope>
    <source>
        <strain evidence="2 3">HYN0048</strain>
    </source>
</reference>
<protein>
    <submittedName>
        <fullName evidence="2">Uncharacterized protein</fullName>
    </submittedName>
</protein>
<dbReference type="OrthoDB" id="1272140at2"/>
<dbReference type="RefSeq" id="WP_108371770.1">
    <property type="nucleotide sequence ID" value="NZ_CP028811.1"/>
</dbReference>
<evidence type="ECO:0000256" key="1">
    <source>
        <dbReference type="SAM" id="Phobius"/>
    </source>
</evidence>
<organism evidence="2 3">
    <name type="scientific">Flavobacterium magnum</name>
    <dbReference type="NCBI Taxonomy" id="2162713"/>
    <lineage>
        <taxon>Bacteria</taxon>
        <taxon>Pseudomonadati</taxon>
        <taxon>Bacteroidota</taxon>
        <taxon>Flavobacteriia</taxon>
        <taxon>Flavobacteriales</taxon>
        <taxon>Flavobacteriaceae</taxon>
        <taxon>Flavobacterium</taxon>
    </lineage>
</organism>